<feature type="compositionally biased region" description="Polar residues" evidence="3">
    <location>
        <begin position="87"/>
        <end position="96"/>
    </location>
</feature>
<feature type="compositionally biased region" description="Low complexity" evidence="3">
    <location>
        <begin position="74"/>
        <end position="86"/>
    </location>
</feature>
<dbReference type="VEuPathDB" id="FungiDB:PV09_06976"/>
<dbReference type="SMART" id="SM00326">
    <property type="entry name" value="SH3"/>
    <property type="match status" value="1"/>
</dbReference>
<dbReference type="Pfam" id="PF24584">
    <property type="entry name" value="Ig_CYK3_C"/>
    <property type="match status" value="2"/>
</dbReference>
<feature type="compositionally biased region" description="Low complexity" evidence="3">
    <location>
        <begin position="1164"/>
        <end position="1190"/>
    </location>
</feature>
<feature type="compositionally biased region" description="Low complexity" evidence="3">
    <location>
        <begin position="495"/>
        <end position="528"/>
    </location>
</feature>
<dbReference type="GO" id="GO:0140278">
    <property type="term" value="P:mitotic division septum assembly"/>
    <property type="evidence" value="ECO:0007669"/>
    <property type="project" value="TreeGrafter"/>
</dbReference>
<gene>
    <name evidence="5" type="ORF">PV09_06976</name>
</gene>
<dbReference type="GO" id="GO:0110085">
    <property type="term" value="C:mitotic actomyosin contractile ring"/>
    <property type="evidence" value="ECO:0007669"/>
    <property type="project" value="TreeGrafter"/>
</dbReference>
<feature type="region of interest" description="Disordered" evidence="3">
    <location>
        <begin position="264"/>
        <end position="324"/>
    </location>
</feature>
<dbReference type="InterPro" id="IPR036028">
    <property type="entry name" value="SH3-like_dom_sf"/>
</dbReference>
<sequence length="1264" mass="138996">MAAPQSLPTRFPCWCKAIYSWGGETKRDLGFMEGDLIECLNAGDGSWWMGRLRRDRRMVGLFPSNFVEVMPEGWSPVPSGSSPMPSRQNSANNGNGTPQQTPQKQKSTFRKPFQAYYKASSPNPEAAKRELERAGSRLESNSPAGSLRKTHRPYSSMKRPSNESSNSGSPSPGTPIQQRNNSFRAISPSPRQHPQNHYSHSRVVSPSLNASHPTSSSHYHPQYRATSPAPVHQYHSHSRAVSPNPYQHHTRETSLNIYQEYDSHRATSPNPEWDQQHAPPPPPPTHRYINSRAPSPQHYTNGYHTPDPTSPAVGHTPSPIANAMNDVMDCLGDMTIARDPSPEPPREATSIWSPEAFDELYANNGRKQQRPHTSIEHRTNNGYEGQNGEMLKHSDSFRSNTSNEPSNVGDYVQRMEQRLRLLHEQDGTQPGHTYMNHETDDASPPEPPPKSPGYDSRPKSSLSIRSGKGSRRGLRHVKSGYEIGKQAMNRTFTLKSTSTTVTNSSSSTNHTLMSGTSAGGFSATSAGSYYRRKWSRSGDKRPTSVLDVRSGASSAFVSRPSTPMTGITYHSSHASNAEGPDAPASIAPPPGFYQDGTSENVGVLGGLSTPRAKKSGFFKKMIETAKTGAATARSTISTSRPGSPVKMAGFAGGIAANASSSRPQSVAAAQRPQSAHASIARDMGLGGGSDWVQVRRDVNRSNSVSKNERIERAERCQMLDMVVMQPTDELYAVAEGDEGLDGLPITEPTDFAGCNFQLVDKSARFVNNVPGATTVAGLVQGYLCRPYRSDVQRLRAIFTWTSERICWEEDFEIGEGDFIDTRRVISQHRGCSQKIAYLVAEMCSAVGIHAEIVRGYLKTPGEPIDFENVTRPNHWWNAVIIDGEWRIMDTALANPTHSRRKFYSTTSSNISETWYFLARPMEICYTHVPLLPEQQHIVPSIATEILMALPTACPTYFQNRLEMVDYCTSLLHLDNLEMAQVHISVPEDVECVAETEVRAFAKDEDGDFFESGDTVSKPALSQAEWIAGRKRFTIKALLPGDEGQGVLKIYAGKRGLMHSIKSNPHSLALALPLTHTGSNPPYSFFVRHPTPHAQKHDLYVIQPQCMRLVVNNTFIFSVRQHPSSLKLSCPTLGGSTSGVTFSNLSGRISPTPLQRPPSAMSMASVSQSGSNYSIGSNNSSNPSSSGSSSGDSKKPAKLAIQSPSGKIIRLTRKSEHMMTSSTKEPREGTEWETVIKVGERGIWRGLVLADRSARWCVFAEWECV</sequence>
<dbReference type="InParanoid" id="A0A0D1XH24"/>
<dbReference type="SUPFAM" id="SSF54001">
    <property type="entry name" value="Cysteine proteinases"/>
    <property type="match status" value="1"/>
</dbReference>
<evidence type="ECO:0000313" key="5">
    <source>
        <dbReference type="EMBL" id="KIW01496.1"/>
    </source>
</evidence>
<feature type="compositionally biased region" description="Polar residues" evidence="3">
    <location>
        <begin position="397"/>
        <end position="406"/>
    </location>
</feature>
<feature type="compositionally biased region" description="Low complexity" evidence="3">
    <location>
        <begin position="97"/>
        <end position="106"/>
    </location>
</feature>
<dbReference type="AlphaFoldDB" id="A0A0D1XH24"/>
<dbReference type="OrthoDB" id="6129702at2759"/>
<feature type="region of interest" description="Disordered" evidence="3">
    <location>
        <begin position="495"/>
        <end position="559"/>
    </location>
</feature>
<evidence type="ECO:0000256" key="2">
    <source>
        <dbReference type="PROSITE-ProRule" id="PRU00192"/>
    </source>
</evidence>
<dbReference type="Pfam" id="PF01841">
    <property type="entry name" value="Transglut_core"/>
    <property type="match status" value="1"/>
</dbReference>
<dbReference type="InterPro" id="IPR035553">
    <property type="entry name" value="Cyk3_SH3"/>
</dbReference>
<dbReference type="HOGENOM" id="CLU_002511_0_1_1"/>
<feature type="region of interest" description="Disordered" evidence="3">
    <location>
        <begin position="427"/>
        <end position="476"/>
    </location>
</feature>
<dbReference type="Gene3D" id="3.10.620.30">
    <property type="match status" value="1"/>
</dbReference>
<dbReference type="GeneID" id="27314949"/>
<dbReference type="Pfam" id="PF00018">
    <property type="entry name" value="SH3_1"/>
    <property type="match status" value="1"/>
</dbReference>
<feature type="compositionally biased region" description="Polar residues" evidence="3">
    <location>
        <begin position="292"/>
        <end position="303"/>
    </location>
</feature>
<evidence type="ECO:0000259" key="4">
    <source>
        <dbReference type="PROSITE" id="PS50002"/>
    </source>
</evidence>
<dbReference type="EMBL" id="KN847554">
    <property type="protein sequence ID" value="KIW01496.1"/>
    <property type="molecule type" value="Genomic_DNA"/>
</dbReference>
<feature type="region of interest" description="Disordered" evidence="3">
    <location>
        <begin position="74"/>
        <end position="249"/>
    </location>
</feature>
<dbReference type="FunFam" id="2.30.30.40:FF:000168">
    <property type="entry name" value="SH3 domain protein (Cyk3)"/>
    <property type="match status" value="1"/>
</dbReference>
<protein>
    <recommendedName>
        <fullName evidence="4">SH3 domain-containing protein</fullName>
    </recommendedName>
</protein>
<feature type="compositionally biased region" description="Polar residues" evidence="3">
    <location>
        <begin position="239"/>
        <end position="249"/>
    </location>
</feature>
<dbReference type="CDD" id="cd11889">
    <property type="entry name" value="SH3_Cyk3p-like"/>
    <property type="match status" value="1"/>
</dbReference>
<dbReference type="RefSeq" id="XP_016211365.1">
    <property type="nucleotide sequence ID" value="XM_016360688.1"/>
</dbReference>
<dbReference type="InterPro" id="IPR038765">
    <property type="entry name" value="Papain-like_cys_pep_sf"/>
</dbReference>
<dbReference type="Proteomes" id="UP000053259">
    <property type="component" value="Unassembled WGS sequence"/>
</dbReference>
<dbReference type="FunFam" id="3.10.620.30:FF:000005">
    <property type="entry name" value="SH3 domain protein (Cyk3), putative"/>
    <property type="match status" value="1"/>
</dbReference>
<dbReference type="PANTHER" id="PTHR46333:SF2">
    <property type="entry name" value="CYTOKINESIS PROTEIN 3"/>
    <property type="match status" value="1"/>
</dbReference>
<feature type="compositionally biased region" description="Polar residues" evidence="3">
    <location>
        <begin position="1140"/>
        <end position="1152"/>
    </location>
</feature>
<dbReference type="InterPro" id="IPR002931">
    <property type="entry name" value="Transglutaminase-like"/>
</dbReference>
<dbReference type="FunCoup" id="A0A0D1XH24">
    <property type="interactions" value="29"/>
</dbReference>
<name>A0A0D1XH24_9PEZI</name>
<dbReference type="InterPro" id="IPR056409">
    <property type="entry name" value="Ig_CYK3_C"/>
</dbReference>
<feature type="compositionally biased region" description="Basic and acidic residues" evidence="3">
    <location>
        <begin position="126"/>
        <end position="136"/>
    </location>
</feature>
<dbReference type="STRING" id="253628.A0A0D1XH24"/>
<evidence type="ECO:0000313" key="6">
    <source>
        <dbReference type="Proteomes" id="UP000053259"/>
    </source>
</evidence>
<evidence type="ECO:0000256" key="1">
    <source>
        <dbReference type="ARBA" id="ARBA00022443"/>
    </source>
</evidence>
<evidence type="ECO:0000256" key="3">
    <source>
        <dbReference type="SAM" id="MobiDB-lite"/>
    </source>
</evidence>
<feature type="compositionally biased region" description="Low complexity" evidence="3">
    <location>
        <begin position="162"/>
        <end position="171"/>
    </location>
</feature>
<dbReference type="InterPro" id="IPR001452">
    <property type="entry name" value="SH3_domain"/>
</dbReference>
<feature type="region of interest" description="Disordered" evidence="3">
    <location>
        <begin position="365"/>
        <end position="408"/>
    </location>
</feature>
<dbReference type="SMART" id="SM00460">
    <property type="entry name" value="TGc"/>
    <property type="match status" value="1"/>
</dbReference>
<dbReference type="Gene3D" id="2.30.30.40">
    <property type="entry name" value="SH3 Domains"/>
    <property type="match status" value="1"/>
</dbReference>
<dbReference type="InterPro" id="IPR052557">
    <property type="entry name" value="CAP/Cytokinesis_protein"/>
</dbReference>
<accession>A0A0D1XH24</accession>
<reference evidence="5 6" key="1">
    <citation type="submission" date="2015-01" db="EMBL/GenBank/DDBJ databases">
        <title>The Genome Sequence of Ochroconis gallopava CBS43764.</title>
        <authorList>
            <consortium name="The Broad Institute Genomics Platform"/>
            <person name="Cuomo C."/>
            <person name="de Hoog S."/>
            <person name="Gorbushina A."/>
            <person name="Stielow B."/>
            <person name="Teixiera M."/>
            <person name="Abouelleil A."/>
            <person name="Chapman S.B."/>
            <person name="Priest M."/>
            <person name="Young S.K."/>
            <person name="Wortman J."/>
            <person name="Nusbaum C."/>
            <person name="Birren B."/>
        </authorList>
    </citation>
    <scope>NUCLEOTIDE SEQUENCE [LARGE SCALE GENOMIC DNA]</scope>
    <source>
        <strain evidence="5 6">CBS 43764</strain>
    </source>
</reference>
<keyword evidence="1 2" id="KW-0728">SH3 domain</keyword>
<dbReference type="PANTHER" id="PTHR46333">
    <property type="entry name" value="CYTOKINESIS PROTEIN 3"/>
    <property type="match status" value="1"/>
</dbReference>
<proteinExistence type="predicted"/>
<dbReference type="SUPFAM" id="SSF50044">
    <property type="entry name" value="SH3-domain"/>
    <property type="match status" value="1"/>
</dbReference>
<organism evidence="5 6">
    <name type="scientific">Verruconis gallopava</name>
    <dbReference type="NCBI Taxonomy" id="253628"/>
    <lineage>
        <taxon>Eukaryota</taxon>
        <taxon>Fungi</taxon>
        <taxon>Dikarya</taxon>
        <taxon>Ascomycota</taxon>
        <taxon>Pezizomycotina</taxon>
        <taxon>Dothideomycetes</taxon>
        <taxon>Pleosporomycetidae</taxon>
        <taxon>Venturiales</taxon>
        <taxon>Sympoventuriaceae</taxon>
        <taxon>Verruconis</taxon>
    </lineage>
</organism>
<feature type="domain" description="SH3" evidence="4">
    <location>
        <begin position="10"/>
        <end position="72"/>
    </location>
</feature>
<feature type="compositionally biased region" description="Polar residues" evidence="3">
    <location>
        <begin position="174"/>
        <end position="219"/>
    </location>
</feature>
<keyword evidence="6" id="KW-1185">Reference proteome</keyword>
<dbReference type="PROSITE" id="PS50002">
    <property type="entry name" value="SH3"/>
    <property type="match status" value="1"/>
</dbReference>
<feature type="region of interest" description="Disordered" evidence="3">
    <location>
        <begin position="1140"/>
        <end position="1199"/>
    </location>
</feature>